<protein>
    <submittedName>
        <fullName evidence="1">DUF1289 domain-containing protein</fullName>
    </submittedName>
</protein>
<proteinExistence type="predicted"/>
<dbReference type="Pfam" id="PF06945">
    <property type="entry name" value="DUF1289"/>
    <property type="match status" value="1"/>
</dbReference>
<reference evidence="1 2" key="1">
    <citation type="submission" date="2021-05" db="EMBL/GenBank/DDBJ databases">
        <title>Roseococcus sp. XZZS9, whole genome shotgun sequencing project.</title>
        <authorList>
            <person name="Zhao G."/>
            <person name="Shen L."/>
        </authorList>
    </citation>
    <scope>NUCLEOTIDE SEQUENCE [LARGE SCALE GENOMIC DNA]</scope>
    <source>
        <strain evidence="1 2">XZZS9</strain>
    </source>
</reference>
<dbReference type="Proteomes" id="UP000766336">
    <property type="component" value="Unassembled WGS sequence"/>
</dbReference>
<accession>A0ABS5Q9E8</accession>
<gene>
    <name evidence="1" type="ORF">KHU32_05185</name>
</gene>
<comment type="caution">
    <text evidence="1">The sequence shown here is derived from an EMBL/GenBank/DDBJ whole genome shotgun (WGS) entry which is preliminary data.</text>
</comment>
<keyword evidence="2" id="KW-1185">Reference proteome</keyword>
<name>A0ABS5Q9E8_9PROT</name>
<evidence type="ECO:0000313" key="2">
    <source>
        <dbReference type="Proteomes" id="UP000766336"/>
    </source>
</evidence>
<evidence type="ECO:0000313" key="1">
    <source>
        <dbReference type="EMBL" id="MBS7810321.1"/>
    </source>
</evidence>
<dbReference type="InterPro" id="IPR010710">
    <property type="entry name" value="DUF1289"/>
</dbReference>
<sequence length="73" mass="8170">MSKHDRPCIKVCRYDDDSGWCLGCGMSVREKKSWKRVEGYRAAILESLPARLAALAAEGFVTGPKADGKRRRD</sequence>
<organism evidence="1 2">
    <name type="scientific">Roseococcus pinisoli</name>
    <dbReference type="NCBI Taxonomy" id="2835040"/>
    <lineage>
        <taxon>Bacteria</taxon>
        <taxon>Pseudomonadati</taxon>
        <taxon>Pseudomonadota</taxon>
        <taxon>Alphaproteobacteria</taxon>
        <taxon>Acetobacterales</taxon>
        <taxon>Roseomonadaceae</taxon>
        <taxon>Roseococcus</taxon>
    </lineage>
</organism>
<dbReference type="EMBL" id="JAHCDA010000001">
    <property type="protein sequence ID" value="MBS7810321.1"/>
    <property type="molecule type" value="Genomic_DNA"/>
</dbReference>
<dbReference type="RefSeq" id="WP_213668947.1">
    <property type="nucleotide sequence ID" value="NZ_JAHCDA010000001.1"/>
</dbReference>